<comment type="caution">
    <text evidence="1">The sequence shown here is derived from an EMBL/GenBank/DDBJ whole genome shotgun (WGS) entry which is preliminary data.</text>
</comment>
<keyword evidence="2" id="KW-1185">Reference proteome</keyword>
<evidence type="ECO:0000313" key="1">
    <source>
        <dbReference type="EMBL" id="GLH71660.1"/>
    </source>
</evidence>
<gene>
    <name evidence="1" type="ORF">GETHLI_01620</name>
</gene>
<dbReference type="EMBL" id="BSDE01000001">
    <property type="protein sequence ID" value="GLH71660.1"/>
    <property type="molecule type" value="Genomic_DNA"/>
</dbReference>
<evidence type="ECO:0000313" key="2">
    <source>
        <dbReference type="Proteomes" id="UP001165069"/>
    </source>
</evidence>
<proteinExistence type="predicted"/>
<protein>
    <recommendedName>
        <fullName evidence="3">YtxH domain-containing protein</fullName>
    </recommendedName>
</protein>
<name>A0ABQ5QC05_9BACT</name>
<sequence>MSDERGMASTSMIVFLAGAALGALVVALTTPKTGPQLRGDLKDLGIRMKDRLGKLRDHDRNTVEV</sequence>
<evidence type="ECO:0008006" key="3">
    <source>
        <dbReference type="Google" id="ProtNLM"/>
    </source>
</evidence>
<dbReference type="Proteomes" id="UP001165069">
    <property type="component" value="Unassembled WGS sequence"/>
</dbReference>
<organism evidence="1 2">
    <name type="scientific">Geothrix limicola</name>
    <dbReference type="NCBI Taxonomy" id="2927978"/>
    <lineage>
        <taxon>Bacteria</taxon>
        <taxon>Pseudomonadati</taxon>
        <taxon>Acidobacteriota</taxon>
        <taxon>Holophagae</taxon>
        <taxon>Holophagales</taxon>
        <taxon>Holophagaceae</taxon>
        <taxon>Geothrix</taxon>
    </lineage>
</organism>
<dbReference type="RefSeq" id="WP_285569017.1">
    <property type="nucleotide sequence ID" value="NZ_BSDE01000001.1"/>
</dbReference>
<accession>A0ABQ5QC05</accession>
<reference evidence="1 2" key="1">
    <citation type="journal article" date="2023" name="Antonie Van Leeuwenhoek">
        <title>Mesoterricola silvestris gen. nov., sp. nov., Mesoterricola sediminis sp. nov., Geothrix oryzae sp. nov., Geothrix edaphica sp. nov., Geothrix rubra sp. nov., and Geothrix limicola sp. nov., six novel members of Acidobacteriota isolated from soils.</title>
        <authorList>
            <person name="Itoh H."/>
            <person name="Sugisawa Y."/>
            <person name="Mise K."/>
            <person name="Xu Z."/>
            <person name="Kuniyasu M."/>
            <person name="Ushijima N."/>
            <person name="Kawano K."/>
            <person name="Kobayashi E."/>
            <person name="Shiratori Y."/>
            <person name="Masuda Y."/>
            <person name="Senoo K."/>
        </authorList>
    </citation>
    <scope>NUCLEOTIDE SEQUENCE [LARGE SCALE GENOMIC DNA]</scope>
    <source>
        <strain evidence="1 2">Red804</strain>
    </source>
</reference>